<dbReference type="Pfam" id="PF00067">
    <property type="entry name" value="p450"/>
    <property type="match status" value="1"/>
</dbReference>
<keyword evidence="7" id="KW-0503">Monooxygenase</keyword>
<keyword evidence="4 8" id="KW-0479">Metal-binding</keyword>
<dbReference type="CDD" id="cd11054">
    <property type="entry name" value="CYP24A1-like"/>
    <property type="match status" value="1"/>
</dbReference>
<evidence type="ECO:0000256" key="2">
    <source>
        <dbReference type="ARBA" id="ARBA00010617"/>
    </source>
</evidence>
<feature type="binding site" description="axial binding residue" evidence="8">
    <location>
        <position position="437"/>
    </location>
    <ligand>
        <name>heme</name>
        <dbReference type="ChEBI" id="CHEBI:30413"/>
    </ligand>
    <ligandPart>
        <name>Fe</name>
        <dbReference type="ChEBI" id="CHEBI:18248"/>
    </ligandPart>
</feature>
<evidence type="ECO:0000256" key="8">
    <source>
        <dbReference type="PIRSR" id="PIRSR602401-1"/>
    </source>
</evidence>
<evidence type="ECO:0000256" key="1">
    <source>
        <dbReference type="ARBA" id="ARBA00001971"/>
    </source>
</evidence>
<dbReference type="PROSITE" id="PS00086">
    <property type="entry name" value="CYTOCHROME_P450"/>
    <property type="match status" value="1"/>
</dbReference>
<dbReference type="PRINTS" id="PR00385">
    <property type="entry name" value="P450"/>
</dbReference>
<dbReference type="GO" id="GO:0004497">
    <property type="term" value="F:monooxygenase activity"/>
    <property type="evidence" value="ECO:0007669"/>
    <property type="project" value="UniProtKB-KW"/>
</dbReference>
<dbReference type="GO" id="GO:0005506">
    <property type="term" value="F:iron ion binding"/>
    <property type="evidence" value="ECO:0007669"/>
    <property type="project" value="InterPro"/>
</dbReference>
<gene>
    <name evidence="10" type="ORF">L3Y34_018606</name>
</gene>
<protein>
    <submittedName>
        <fullName evidence="10">Uncharacterized protein</fullName>
    </submittedName>
</protein>
<dbReference type="SUPFAM" id="SSF48264">
    <property type="entry name" value="Cytochrome P450"/>
    <property type="match status" value="1"/>
</dbReference>
<evidence type="ECO:0000313" key="10">
    <source>
        <dbReference type="EMBL" id="ULU06924.1"/>
    </source>
</evidence>
<reference evidence="10 11" key="1">
    <citation type="submission" date="2022-05" db="EMBL/GenBank/DDBJ databases">
        <title>Chromosome-level reference genomes for two strains of Caenorhabditis briggsae: an improved platform for comparative genomics.</title>
        <authorList>
            <person name="Stevens L."/>
            <person name="Andersen E.C."/>
        </authorList>
    </citation>
    <scope>NUCLEOTIDE SEQUENCE [LARGE SCALE GENOMIC DNA]</scope>
    <source>
        <strain evidence="10">QX1410_ONT</strain>
        <tissue evidence="10">Whole-organism</tissue>
    </source>
</reference>
<evidence type="ECO:0000313" key="11">
    <source>
        <dbReference type="Proteomes" id="UP000827892"/>
    </source>
</evidence>
<name>A0AAE9DNJ0_CAEBR</name>
<feature type="region of interest" description="Disordered" evidence="9">
    <location>
        <begin position="917"/>
        <end position="936"/>
    </location>
</feature>
<evidence type="ECO:0000256" key="9">
    <source>
        <dbReference type="SAM" id="MobiDB-lite"/>
    </source>
</evidence>
<dbReference type="AlphaFoldDB" id="A0AAE9DNJ0"/>
<dbReference type="PANTHER" id="PTHR24279">
    <property type="entry name" value="CYTOCHROME P450"/>
    <property type="match status" value="1"/>
</dbReference>
<accession>A0AAE9DNJ0</accession>
<evidence type="ECO:0000256" key="5">
    <source>
        <dbReference type="ARBA" id="ARBA00023002"/>
    </source>
</evidence>
<dbReference type="GO" id="GO:0016705">
    <property type="term" value="F:oxidoreductase activity, acting on paired donors, with incorporation or reduction of molecular oxygen"/>
    <property type="evidence" value="ECO:0007669"/>
    <property type="project" value="InterPro"/>
</dbReference>
<dbReference type="PANTHER" id="PTHR24279:SF120">
    <property type="entry name" value="CYTOCHROME P450"/>
    <property type="match status" value="1"/>
</dbReference>
<dbReference type="InterPro" id="IPR050479">
    <property type="entry name" value="CYP11_CYP27_families"/>
</dbReference>
<dbReference type="InterPro" id="IPR036396">
    <property type="entry name" value="Cyt_P450_sf"/>
</dbReference>
<dbReference type="Proteomes" id="UP000827892">
    <property type="component" value="Chromosome II"/>
</dbReference>
<evidence type="ECO:0000256" key="3">
    <source>
        <dbReference type="ARBA" id="ARBA00022617"/>
    </source>
</evidence>
<sequence>MRRSIKILAENLENCPYTSATTTAPPRRFSEIPGPREIPVIGNSGNLKYAIGTDAETIENYNKHLEEMYNKYGKIVKENLGFGRKYVVHVFDPADAQTVFAADGKTPFIVPLQETTQKYREMKGMNPGLGNLNGPEWYRLRSSIQHAMMRPQSVQTYLPFSQKVSDDLVRHVAEEQIRFGNANMQKVAGRWSLESAGQILFEKSLESLGNRSEWADGLIELNKKIFQLSAKMRLGLPIFRLFSTPSWRKMVKLEDEFYAEVDRLMDDALDNLKISESDSQNMRFASYLINRKELNRRDVKVILLSMFSDGLSTTAPMLIYNLYNIATHPEALRKIQEEIKEDPTSSKLPYLRACIKETFRMFPIGTEVSRITQKDLTLSGYLIPAGTAVDINTNILMRNMVLFSDSPHEFKPERWLEKSKSVHPFAFLPFGFGPRMCAGRRFAEQDLLTSLAKLCANFDIRHRGEPITQIYETLLLPRGNYMHITQLVETLSDRAVITTLNSSSVIVYDKNELKIYLGFANNRETVEYAKEVVLLLSTPIPPKADIREIVVSKNGDFVILVGPRSTFVVRIGTEILFTSPDRLPSECFCECYSLHDSLILQNSSLSVLKCRILSEKCGDRTHIVAVLYSDSCVRFYNLLMKFESLLLSVDFRSYLHQGQDENVANNTFGLQKALVSFDLIPPQPKSSHFSLIVVDSDAEFYASFVHFSCFTEGISPRIHRLEVIDGLPCDPLDLRYIQTSNPRIASVFVLVSGGGVLTHIIVFANEFGEFQLLVNDQLRLPQSSGDPEIVSNRMKKLNVNRYEIATSSCLYAVNISSWFEALTSSSYDLHVKQDTRVFELVNAIISPNELSNTKSWTGARPIRAVAVKLTEGMNTEESEEETVLESEDVMHLVILENKDGQPAHVFNVATFDSNTWDVQSPSKKEQQQNVPTSSGKSSLEEQLAALKPLAACVISDKVSCEEAIDAASKFFDAVDERMKKHAELAQAFVERCLILSTSAQSLDERQQSVDQRLIEETNTVEELKARMYKTKERMELARKGINVLFHRVEENVPLSDNEIRIFERLKEHQKMLSDMTILVPKMTLDSNELNRMTDVLPKKRNAGEEPSKFAAVAKNAAEIESLEIREKKLQESIDQLII</sequence>
<dbReference type="EMBL" id="CP090892">
    <property type="protein sequence ID" value="ULU06924.1"/>
    <property type="molecule type" value="Genomic_DNA"/>
</dbReference>
<evidence type="ECO:0000256" key="7">
    <source>
        <dbReference type="ARBA" id="ARBA00023033"/>
    </source>
</evidence>
<dbReference type="InterPro" id="IPR002401">
    <property type="entry name" value="Cyt_P450_E_grp-I"/>
</dbReference>
<dbReference type="PRINTS" id="PR00463">
    <property type="entry name" value="EP450I"/>
</dbReference>
<keyword evidence="5" id="KW-0560">Oxidoreductase</keyword>
<evidence type="ECO:0000256" key="6">
    <source>
        <dbReference type="ARBA" id="ARBA00023004"/>
    </source>
</evidence>
<dbReference type="InterPro" id="IPR001128">
    <property type="entry name" value="Cyt_P450"/>
</dbReference>
<keyword evidence="6 8" id="KW-0408">Iron</keyword>
<dbReference type="GO" id="GO:0020037">
    <property type="term" value="F:heme binding"/>
    <property type="evidence" value="ECO:0007669"/>
    <property type="project" value="InterPro"/>
</dbReference>
<comment type="similarity">
    <text evidence="2">Belongs to the cytochrome P450 family.</text>
</comment>
<keyword evidence="3 8" id="KW-0349">Heme</keyword>
<proteinExistence type="inferred from homology"/>
<dbReference type="InterPro" id="IPR017972">
    <property type="entry name" value="Cyt_P450_CS"/>
</dbReference>
<evidence type="ECO:0000256" key="4">
    <source>
        <dbReference type="ARBA" id="ARBA00022723"/>
    </source>
</evidence>
<comment type="cofactor">
    <cofactor evidence="1 8">
        <name>heme</name>
        <dbReference type="ChEBI" id="CHEBI:30413"/>
    </cofactor>
</comment>
<organism evidence="10 11">
    <name type="scientific">Caenorhabditis briggsae</name>
    <dbReference type="NCBI Taxonomy" id="6238"/>
    <lineage>
        <taxon>Eukaryota</taxon>
        <taxon>Metazoa</taxon>
        <taxon>Ecdysozoa</taxon>
        <taxon>Nematoda</taxon>
        <taxon>Chromadorea</taxon>
        <taxon>Rhabditida</taxon>
        <taxon>Rhabditina</taxon>
        <taxon>Rhabditomorpha</taxon>
        <taxon>Rhabditoidea</taxon>
        <taxon>Rhabditidae</taxon>
        <taxon>Peloderinae</taxon>
        <taxon>Caenorhabditis</taxon>
    </lineage>
</organism>
<dbReference type="Gene3D" id="1.10.630.10">
    <property type="entry name" value="Cytochrome P450"/>
    <property type="match status" value="1"/>
</dbReference>